<organism evidence="2 3">
    <name type="scientific">Halorussus caseinilyticus</name>
    <dbReference type="NCBI Taxonomy" id="3034025"/>
    <lineage>
        <taxon>Archaea</taxon>
        <taxon>Methanobacteriati</taxon>
        <taxon>Methanobacteriota</taxon>
        <taxon>Stenosarchaea group</taxon>
        <taxon>Halobacteria</taxon>
        <taxon>Halobacteriales</taxon>
        <taxon>Haladaptataceae</taxon>
        <taxon>Halorussus</taxon>
    </lineage>
</organism>
<feature type="transmembrane region" description="Helical" evidence="1">
    <location>
        <begin position="50"/>
        <end position="69"/>
    </location>
</feature>
<name>A0ABD5WNH4_9EURY</name>
<sequence>MDDPKETVYVWLTDEGNRVLLLFALASGLGLASLFSFFTASSDAPTRPQFALLVAAMIVVFYMTLRTNAY</sequence>
<dbReference type="AlphaFoldDB" id="A0ABD5WNH4"/>
<feature type="transmembrane region" description="Helical" evidence="1">
    <location>
        <begin position="20"/>
        <end position="38"/>
    </location>
</feature>
<proteinExistence type="predicted"/>
<dbReference type="RefSeq" id="WP_276281507.1">
    <property type="nucleotide sequence ID" value="NZ_CP119809.1"/>
</dbReference>
<keyword evidence="1" id="KW-0812">Transmembrane</keyword>
<keyword evidence="1" id="KW-1133">Transmembrane helix</keyword>
<gene>
    <name evidence="2" type="ORF">ACFQJ6_11410</name>
</gene>
<reference evidence="2 3" key="1">
    <citation type="journal article" date="2019" name="Int. J. Syst. Evol. Microbiol.">
        <title>The Global Catalogue of Microorganisms (GCM) 10K type strain sequencing project: providing services to taxonomists for standard genome sequencing and annotation.</title>
        <authorList>
            <consortium name="The Broad Institute Genomics Platform"/>
            <consortium name="The Broad Institute Genome Sequencing Center for Infectious Disease"/>
            <person name="Wu L."/>
            <person name="Ma J."/>
        </authorList>
    </citation>
    <scope>NUCLEOTIDE SEQUENCE [LARGE SCALE GENOMIC DNA]</scope>
    <source>
        <strain evidence="2 3">DT72</strain>
    </source>
</reference>
<keyword evidence="3" id="KW-1185">Reference proteome</keyword>
<dbReference type="GeneID" id="79302714"/>
<keyword evidence="1" id="KW-0472">Membrane</keyword>
<accession>A0ABD5WNH4</accession>
<dbReference type="EMBL" id="JBHSZH010000005">
    <property type="protein sequence ID" value="MFC7080633.1"/>
    <property type="molecule type" value="Genomic_DNA"/>
</dbReference>
<evidence type="ECO:0000313" key="2">
    <source>
        <dbReference type="EMBL" id="MFC7080633.1"/>
    </source>
</evidence>
<protein>
    <submittedName>
        <fullName evidence="2">Uncharacterized protein</fullName>
    </submittedName>
</protein>
<dbReference type="Proteomes" id="UP001596407">
    <property type="component" value="Unassembled WGS sequence"/>
</dbReference>
<evidence type="ECO:0000313" key="3">
    <source>
        <dbReference type="Proteomes" id="UP001596407"/>
    </source>
</evidence>
<comment type="caution">
    <text evidence="2">The sequence shown here is derived from an EMBL/GenBank/DDBJ whole genome shotgun (WGS) entry which is preliminary data.</text>
</comment>
<evidence type="ECO:0000256" key="1">
    <source>
        <dbReference type="SAM" id="Phobius"/>
    </source>
</evidence>